<feature type="domain" description="Enoyl reductase (ER)" evidence="2">
    <location>
        <begin position="10"/>
        <end position="308"/>
    </location>
</feature>
<evidence type="ECO:0000313" key="4">
    <source>
        <dbReference type="Proteomes" id="UP000480185"/>
    </source>
</evidence>
<dbReference type="CDD" id="cd05289">
    <property type="entry name" value="MDR_like_2"/>
    <property type="match status" value="1"/>
</dbReference>
<dbReference type="Pfam" id="PF08240">
    <property type="entry name" value="ADH_N"/>
    <property type="match status" value="1"/>
</dbReference>
<gene>
    <name evidence="3" type="ORF">GH754_06125</name>
</gene>
<dbReference type="PANTHER" id="PTHR11695:SF294">
    <property type="entry name" value="RETICULON-4-INTERACTING PROTEIN 1, MITOCHONDRIAL"/>
    <property type="match status" value="1"/>
</dbReference>
<dbReference type="Gene3D" id="3.40.50.720">
    <property type="entry name" value="NAD(P)-binding Rossmann-like Domain"/>
    <property type="match status" value="1"/>
</dbReference>
<sequence>MKAIVIDQYGGSEQLKERDVERPSITDDQVLVEVHATSVNPIDWKLREGYLQEMLPFEFPIILGWDVAGTITEVGKNVTEYKAGDRVFSRPATTRQGTYAEFVPVDQNLLAMMPENMSYEDGAAIPLTGLTAWQCLVDFSNIKEGDKVLIHAGAGGVGTFAIQIAKSFGAYVATTASEKNEEFLTHLGADQVIDYQKDNFETILSDYDIVLDSMGGEIQSKSYKVLKEGGKLVSIAQPPSEEEATKHGVEAGFLWLEPKGEQLEELAKLYKEGKLKPIIGEVFEFNEKAVQEAHALSESHHARGKIVITLET</sequence>
<reference evidence="3 4" key="1">
    <citation type="submission" date="2019-11" db="EMBL/GenBank/DDBJ databases">
        <authorList>
            <person name="Li J."/>
        </authorList>
    </citation>
    <scope>NUCLEOTIDE SEQUENCE [LARGE SCALE GENOMIC DNA]</scope>
    <source>
        <strain evidence="3 4">J4</strain>
    </source>
</reference>
<evidence type="ECO:0000313" key="3">
    <source>
        <dbReference type="EMBL" id="MRG85914.1"/>
    </source>
</evidence>
<dbReference type="Gene3D" id="3.90.180.10">
    <property type="entry name" value="Medium-chain alcohol dehydrogenases, catalytic domain"/>
    <property type="match status" value="1"/>
</dbReference>
<dbReference type="InterPro" id="IPR050700">
    <property type="entry name" value="YIM1/Zinc_Alcohol_DH_Fams"/>
</dbReference>
<keyword evidence="1" id="KW-0560">Oxidoreductase</keyword>
<dbReference type="InterPro" id="IPR020843">
    <property type="entry name" value="ER"/>
</dbReference>
<accession>A0A6G1X4M6</accession>
<dbReference type="SUPFAM" id="SSF50129">
    <property type="entry name" value="GroES-like"/>
    <property type="match status" value="1"/>
</dbReference>
<dbReference type="SUPFAM" id="SSF51735">
    <property type="entry name" value="NAD(P)-binding Rossmann-fold domains"/>
    <property type="match status" value="1"/>
</dbReference>
<dbReference type="EMBL" id="WJNH01000003">
    <property type="protein sequence ID" value="MRG85914.1"/>
    <property type="molecule type" value="Genomic_DNA"/>
</dbReference>
<evidence type="ECO:0000259" key="2">
    <source>
        <dbReference type="SMART" id="SM00829"/>
    </source>
</evidence>
<dbReference type="RefSeq" id="WP_153727844.1">
    <property type="nucleotide sequence ID" value="NZ_WJNH01000003.1"/>
</dbReference>
<evidence type="ECO:0000256" key="1">
    <source>
        <dbReference type="ARBA" id="ARBA00023002"/>
    </source>
</evidence>
<protein>
    <submittedName>
        <fullName evidence="3">Zinc-binding dehydrogenase</fullName>
    </submittedName>
</protein>
<dbReference type="InterPro" id="IPR036291">
    <property type="entry name" value="NAD(P)-bd_dom_sf"/>
</dbReference>
<dbReference type="GO" id="GO:0008270">
    <property type="term" value="F:zinc ion binding"/>
    <property type="evidence" value="ECO:0007669"/>
    <property type="project" value="InterPro"/>
</dbReference>
<dbReference type="InterPro" id="IPR002364">
    <property type="entry name" value="Quin_OxRdtase/zeta-crystal_CS"/>
</dbReference>
<dbReference type="InterPro" id="IPR013154">
    <property type="entry name" value="ADH-like_N"/>
</dbReference>
<dbReference type="PANTHER" id="PTHR11695">
    <property type="entry name" value="ALCOHOL DEHYDROGENASE RELATED"/>
    <property type="match status" value="1"/>
</dbReference>
<dbReference type="Pfam" id="PF13602">
    <property type="entry name" value="ADH_zinc_N_2"/>
    <property type="match status" value="1"/>
</dbReference>
<dbReference type="PROSITE" id="PS01162">
    <property type="entry name" value="QOR_ZETA_CRYSTAL"/>
    <property type="match status" value="1"/>
</dbReference>
<keyword evidence="4" id="KW-1185">Reference proteome</keyword>
<name>A0A6G1X4M6_9BACI</name>
<organism evidence="3 4">
    <name type="scientific">Salinibacillus xinjiangensis</name>
    <dbReference type="NCBI Taxonomy" id="1229268"/>
    <lineage>
        <taxon>Bacteria</taxon>
        <taxon>Bacillati</taxon>
        <taxon>Bacillota</taxon>
        <taxon>Bacilli</taxon>
        <taxon>Bacillales</taxon>
        <taxon>Bacillaceae</taxon>
        <taxon>Salinibacillus</taxon>
    </lineage>
</organism>
<dbReference type="AlphaFoldDB" id="A0A6G1X4M6"/>
<comment type="caution">
    <text evidence="3">The sequence shown here is derived from an EMBL/GenBank/DDBJ whole genome shotgun (WGS) entry which is preliminary data.</text>
</comment>
<dbReference type="Proteomes" id="UP000480185">
    <property type="component" value="Unassembled WGS sequence"/>
</dbReference>
<dbReference type="GO" id="GO:0016491">
    <property type="term" value="F:oxidoreductase activity"/>
    <property type="evidence" value="ECO:0007669"/>
    <property type="project" value="UniProtKB-KW"/>
</dbReference>
<dbReference type="InterPro" id="IPR011032">
    <property type="entry name" value="GroES-like_sf"/>
</dbReference>
<dbReference type="SMART" id="SM00829">
    <property type="entry name" value="PKS_ER"/>
    <property type="match status" value="1"/>
</dbReference>
<dbReference type="OrthoDB" id="9792162at2"/>
<proteinExistence type="predicted"/>